<keyword evidence="1" id="KW-1133">Transmembrane helix</keyword>
<dbReference type="InterPro" id="IPR018392">
    <property type="entry name" value="LysM"/>
</dbReference>
<keyword evidence="1" id="KW-0472">Membrane</keyword>
<dbReference type="InterPro" id="IPR036779">
    <property type="entry name" value="LysM_dom_sf"/>
</dbReference>
<dbReference type="AlphaFoldDB" id="A0AAE3A4W4"/>
<dbReference type="Pfam" id="PF01476">
    <property type="entry name" value="LysM"/>
    <property type="match status" value="1"/>
</dbReference>
<name>A0AAE3A4W4_9FIRM</name>
<evidence type="ECO:0000256" key="1">
    <source>
        <dbReference type="SAM" id="Phobius"/>
    </source>
</evidence>
<feature type="transmembrane region" description="Helical" evidence="1">
    <location>
        <begin position="32"/>
        <end position="53"/>
    </location>
</feature>
<reference evidence="3 4" key="1">
    <citation type="submission" date="2021-10" db="EMBL/GenBank/DDBJ databases">
        <title>Anaerobic single-cell dispensing facilitates the cultivation of human gut bacteria.</title>
        <authorList>
            <person name="Afrizal A."/>
        </authorList>
    </citation>
    <scope>NUCLEOTIDE SEQUENCE [LARGE SCALE GENOMIC DNA]</scope>
    <source>
        <strain evidence="3 4">CLA-AA-H276</strain>
    </source>
</reference>
<dbReference type="Gene3D" id="3.10.350.10">
    <property type="entry name" value="LysM domain"/>
    <property type="match status" value="1"/>
</dbReference>
<dbReference type="EMBL" id="JAJEPS010000006">
    <property type="protein sequence ID" value="MCC2126061.1"/>
    <property type="molecule type" value="Genomic_DNA"/>
</dbReference>
<dbReference type="CDD" id="cd00118">
    <property type="entry name" value="LysM"/>
    <property type="match status" value="1"/>
</dbReference>
<evidence type="ECO:0000313" key="4">
    <source>
        <dbReference type="Proteomes" id="UP001198220"/>
    </source>
</evidence>
<proteinExistence type="predicted"/>
<evidence type="ECO:0000313" key="3">
    <source>
        <dbReference type="EMBL" id="MCC2126061.1"/>
    </source>
</evidence>
<comment type="caution">
    <text evidence="3">The sequence shown here is derived from an EMBL/GenBank/DDBJ whole genome shotgun (WGS) entry which is preliminary data.</text>
</comment>
<dbReference type="SMART" id="SM00257">
    <property type="entry name" value="LysM"/>
    <property type="match status" value="1"/>
</dbReference>
<keyword evidence="1" id="KW-0812">Transmembrane</keyword>
<accession>A0AAE3A4W4</accession>
<protein>
    <submittedName>
        <fullName evidence="3">LysM peptidoglycan-binding domain-containing protein</fullName>
    </submittedName>
</protein>
<dbReference type="PROSITE" id="PS51782">
    <property type="entry name" value="LYSM"/>
    <property type="match status" value="1"/>
</dbReference>
<gene>
    <name evidence="3" type="ORF">LKD36_07705</name>
</gene>
<keyword evidence="4" id="KW-1185">Reference proteome</keyword>
<evidence type="ECO:0000259" key="2">
    <source>
        <dbReference type="PROSITE" id="PS51782"/>
    </source>
</evidence>
<dbReference type="Proteomes" id="UP001198220">
    <property type="component" value="Unassembled WGS sequence"/>
</dbReference>
<organism evidence="3 4">
    <name type="scientific">Hominiventricola filiformis</name>
    <dbReference type="NCBI Taxonomy" id="2885352"/>
    <lineage>
        <taxon>Bacteria</taxon>
        <taxon>Bacillati</taxon>
        <taxon>Bacillota</taxon>
        <taxon>Clostridia</taxon>
        <taxon>Lachnospirales</taxon>
        <taxon>Lachnospiraceae</taxon>
        <taxon>Hominiventricola</taxon>
    </lineage>
</organism>
<sequence>MYAAEMAKREQVRKAHRVHAARKQRERRRTALILLVTLISIFIIGVGFGTMLAKAQEPEKSTSEKYYRSICVEKGDTLWDIASEYMDSVYYASHAEYMKEIREINHISPTGQIISGQTLIIPYYEEDIE</sequence>
<feature type="domain" description="LysM" evidence="2">
    <location>
        <begin position="68"/>
        <end position="121"/>
    </location>
</feature>
<dbReference type="SUPFAM" id="SSF54106">
    <property type="entry name" value="LysM domain"/>
    <property type="match status" value="1"/>
</dbReference>
<dbReference type="RefSeq" id="WP_308459236.1">
    <property type="nucleotide sequence ID" value="NZ_JAJEPS010000006.1"/>
</dbReference>